<proteinExistence type="inferred from homology"/>
<dbReference type="SMART" id="SM00564">
    <property type="entry name" value="PQQ"/>
    <property type="match status" value="5"/>
</dbReference>
<dbReference type="EC" id="1.1.9.1" evidence="6"/>
<evidence type="ECO:0000259" key="5">
    <source>
        <dbReference type="Pfam" id="PF13946"/>
    </source>
</evidence>
<dbReference type="OrthoDB" id="9794322at2"/>
<dbReference type="InterPro" id="IPR011047">
    <property type="entry name" value="Quinoprotein_ADH-like_sf"/>
</dbReference>
<dbReference type="Gene3D" id="2.40.128.630">
    <property type="match status" value="1"/>
</dbReference>
<accession>A0A518B723</accession>
<comment type="cofactor">
    <cofactor evidence="1">
        <name>pyrroloquinoline quinone</name>
        <dbReference type="ChEBI" id="CHEBI:58442"/>
    </cofactor>
</comment>
<keyword evidence="7" id="KW-1185">Reference proteome</keyword>
<evidence type="ECO:0000259" key="4">
    <source>
        <dbReference type="Pfam" id="PF13360"/>
    </source>
</evidence>
<reference evidence="6 7" key="1">
    <citation type="submission" date="2019-02" db="EMBL/GenBank/DDBJ databases">
        <title>Deep-cultivation of Planctomycetes and their phenomic and genomic characterization uncovers novel biology.</title>
        <authorList>
            <person name="Wiegand S."/>
            <person name="Jogler M."/>
            <person name="Boedeker C."/>
            <person name="Pinto D."/>
            <person name="Vollmers J."/>
            <person name="Rivas-Marin E."/>
            <person name="Kohn T."/>
            <person name="Peeters S.H."/>
            <person name="Heuer A."/>
            <person name="Rast P."/>
            <person name="Oberbeckmann S."/>
            <person name="Bunk B."/>
            <person name="Jeske O."/>
            <person name="Meyerdierks A."/>
            <person name="Storesund J.E."/>
            <person name="Kallscheuer N."/>
            <person name="Luecker S."/>
            <person name="Lage O.M."/>
            <person name="Pohl T."/>
            <person name="Merkel B.J."/>
            <person name="Hornburger P."/>
            <person name="Mueller R.-W."/>
            <person name="Bruemmer F."/>
            <person name="Labrenz M."/>
            <person name="Spormann A.M."/>
            <person name="Op den Camp H."/>
            <person name="Overmann J."/>
            <person name="Amann R."/>
            <person name="Jetten M.S.M."/>
            <person name="Mascher T."/>
            <person name="Medema M.H."/>
            <person name="Devos D.P."/>
            <person name="Kaster A.-K."/>
            <person name="Ovreas L."/>
            <person name="Rohde M."/>
            <person name="Galperin M.Y."/>
            <person name="Jogler C."/>
        </authorList>
    </citation>
    <scope>NUCLEOTIDE SEQUENCE [LARGE SCALE GENOMIC DNA]</scope>
    <source>
        <strain evidence="6 7">Pan216</strain>
    </source>
</reference>
<gene>
    <name evidence="6" type="primary">qgdA</name>
    <name evidence="6" type="ORF">Pan216_36320</name>
</gene>
<protein>
    <submittedName>
        <fullName evidence="6">Quinohemoprotein alcohol dehydrogenase ADH-IIG</fullName>
        <ecNumber evidence="6">1.1.9.1</ecNumber>
    </submittedName>
</protein>
<name>A0A518B723_9BACT</name>
<dbReference type="RefSeq" id="WP_145259737.1">
    <property type="nucleotide sequence ID" value="NZ_CP036279.1"/>
</dbReference>
<dbReference type="EMBL" id="CP036279">
    <property type="protein sequence ID" value="QDU62762.1"/>
    <property type="molecule type" value="Genomic_DNA"/>
</dbReference>
<feature type="domain" description="Pyrrolo-quinoline quinone repeat" evidence="4">
    <location>
        <begin position="283"/>
        <end position="484"/>
    </location>
</feature>
<feature type="domain" description="Pyrrolo-quinoline quinone repeat" evidence="4">
    <location>
        <begin position="628"/>
        <end position="713"/>
    </location>
</feature>
<dbReference type="GO" id="GO:0016491">
    <property type="term" value="F:oxidoreductase activity"/>
    <property type="evidence" value="ECO:0007669"/>
    <property type="project" value="UniProtKB-KW"/>
</dbReference>
<dbReference type="AlphaFoldDB" id="A0A518B723"/>
<feature type="domain" description="DUF4214" evidence="5">
    <location>
        <begin position="128"/>
        <end position="178"/>
    </location>
</feature>
<dbReference type="PANTHER" id="PTHR32303:SF10">
    <property type="entry name" value="OUTER MEMBRANE PROTEIN ASSEMBLY FACTOR BAMB"/>
    <property type="match status" value="1"/>
</dbReference>
<dbReference type="Proteomes" id="UP000317093">
    <property type="component" value="Chromosome"/>
</dbReference>
<dbReference type="InterPro" id="IPR038255">
    <property type="entry name" value="PBS_linker_sf"/>
</dbReference>
<dbReference type="PANTHER" id="PTHR32303">
    <property type="entry name" value="QUINOPROTEIN ALCOHOL DEHYDROGENASE (CYTOCHROME C)"/>
    <property type="match status" value="1"/>
</dbReference>
<dbReference type="InterPro" id="IPR002372">
    <property type="entry name" value="PQQ_rpt_dom"/>
</dbReference>
<keyword evidence="3 6" id="KW-0560">Oxidoreductase</keyword>
<dbReference type="SUPFAM" id="SSF50998">
    <property type="entry name" value="Quinoprotein alcohol dehydrogenase-like"/>
    <property type="match status" value="2"/>
</dbReference>
<dbReference type="Pfam" id="PF13360">
    <property type="entry name" value="PQQ_2"/>
    <property type="match status" value="2"/>
</dbReference>
<organism evidence="6 7">
    <name type="scientific">Kolteria novifilia</name>
    <dbReference type="NCBI Taxonomy" id="2527975"/>
    <lineage>
        <taxon>Bacteria</taxon>
        <taxon>Pseudomonadati</taxon>
        <taxon>Planctomycetota</taxon>
        <taxon>Planctomycetia</taxon>
        <taxon>Kolteriales</taxon>
        <taxon>Kolteriaceae</taxon>
        <taxon>Kolteria</taxon>
    </lineage>
</organism>
<dbReference type="KEGG" id="knv:Pan216_36320"/>
<dbReference type="InterPro" id="IPR018391">
    <property type="entry name" value="PQQ_b-propeller_rpt"/>
</dbReference>
<dbReference type="Gene3D" id="2.140.10.10">
    <property type="entry name" value="Quinoprotein alcohol dehydrogenase-like superfamily"/>
    <property type="match status" value="1"/>
</dbReference>
<comment type="similarity">
    <text evidence="2">Belongs to the bacterial PQQ dehydrogenase family.</text>
</comment>
<evidence type="ECO:0000256" key="3">
    <source>
        <dbReference type="ARBA" id="ARBA00023002"/>
    </source>
</evidence>
<dbReference type="InterPro" id="IPR025282">
    <property type="entry name" value="DUF4214"/>
</dbReference>
<evidence type="ECO:0000313" key="6">
    <source>
        <dbReference type="EMBL" id="QDU62762.1"/>
    </source>
</evidence>
<dbReference type="Gene3D" id="1.10.3130.20">
    <property type="entry name" value="Phycobilisome linker domain"/>
    <property type="match status" value="1"/>
</dbReference>
<evidence type="ECO:0000256" key="1">
    <source>
        <dbReference type="ARBA" id="ARBA00001931"/>
    </source>
</evidence>
<evidence type="ECO:0000256" key="2">
    <source>
        <dbReference type="ARBA" id="ARBA00008156"/>
    </source>
</evidence>
<dbReference type="Pfam" id="PF13946">
    <property type="entry name" value="DUF4214"/>
    <property type="match status" value="1"/>
</dbReference>
<sequence>MCRENRSISIEPLEERAVPDAGAFVNGLYLALQELPSPPSSSETAPLIAQVESGAMSREALASQVLYSDASARTYMAGRYEHLLGRLPSSSDELTPWVQSLLNREMDTEDVNVAILSSNEFLDGVDRDPERFVAKAYQKVLFREPGSGEVDGWANALASGEMTTEQVARGIHGAEESFAKRLSAAYEALLNRRIDPQTEGGWLAQLTAGNISYEGVIGAIVASDEADKTWEETAPIPIPRALLGEASVIEPGEWTQYLQSSNGDRAIEETTLGRESIDGLKIHWEFDTNAPVAATPIVVGGVVYAGDMGGEVHALSQSTGQAIWHATANGPVTASMLMTREGVLVLGDQAGFIYGLDGETGDRLWAIDTATEFGEFASAIWGSPIQAADYVVVPVSSNQSGNPGGELNHSGRLLRIDPRTGEFTVLLDTIAPELKALGSSGASIWSSPAYDSSTNTVFATSANNYTGPFETTDGDGNEIRAWSDAFIAVDLTTTEVRWRTQTTRNDAWVITDPFHPVDHPDFGYGDSPAVVTTTINGVPRKVVAAGEKSGIFYVLDAETGEILNPIEPLPTSPVNTEPGLLIEPAESADGSLFSDSSYDEQLDLYFANGLDVARTSVTDPIVHDGTQGYLVAIEGDGSAVRWRLDTEAQNYAGTTVANGLVYLQSQDGTLLVVDGATGSIVSQVALGIPSQSGPAIANGRVFVGAGDSLTWFFTGGELDLPGKIVALGL</sequence>
<evidence type="ECO:0000313" key="7">
    <source>
        <dbReference type="Proteomes" id="UP000317093"/>
    </source>
</evidence>